<evidence type="ECO:0000313" key="1">
    <source>
        <dbReference type="EMBL" id="MPM17465.1"/>
    </source>
</evidence>
<gene>
    <name evidence="1" type="ORF">SDC9_63855</name>
</gene>
<dbReference type="AlphaFoldDB" id="A0A644XMU4"/>
<proteinExistence type="predicted"/>
<protein>
    <submittedName>
        <fullName evidence="1">Uncharacterized protein</fullName>
    </submittedName>
</protein>
<comment type="caution">
    <text evidence="1">The sequence shown here is derived from an EMBL/GenBank/DDBJ whole genome shotgun (WGS) entry which is preliminary data.</text>
</comment>
<organism evidence="1">
    <name type="scientific">bioreactor metagenome</name>
    <dbReference type="NCBI Taxonomy" id="1076179"/>
    <lineage>
        <taxon>unclassified sequences</taxon>
        <taxon>metagenomes</taxon>
        <taxon>ecological metagenomes</taxon>
    </lineage>
</organism>
<reference evidence="1" key="1">
    <citation type="submission" date="2019-08" db="EMBL/GenBank/DDBJ databases">
        <authorList>
            <person name="Kucharzyk K."/>
            <person name="Murdoch R.W."/>
            <person name="Higgins S."/>
            <person name="Loffler F."/>
        </authorList>
    </citation>
    <scope>NUCLEOTIDE SEQUENCE</scope>
</reference>
<dbReference type="EMBL" id="VSSQ01002802">
    <property type="protein sequence ID" value="MPM17465.1"/>
    <property type="molecule type" value="Genomic_DNA"/>
</dbReference>
<accession>A0A644XMU4</accession>
<sequence length="74" mass="8392">MHEKIRTAYRPMACDLCGLLIRPGERYRAVRDEYSPVEYHEHIQCPGAPAVAVSEPPPKPPKIRTAFNHAFCMA</sequence>
<name>A0A644XMU4_9ZZZZ</name>